<reference evidence="3 4" key="1">
    <citation type="journal article" date="2023" name="G3 (Bethesda)">
        <title>A haplotype-resolved chromosome-scale genome for Quercus rubra L. provides insights into the genetics of adaptive traits for red oak species.</title>
        <authorList>
            <person name="Kapoor B."/>
            <person name="Jenkins J."/>
            <person name="Schmutz J."/>
            <person name="Zhebentyayeva T."/>
            <person name="Kuelheim C."/>
            <person name="Coggeshall M."/>
            <person name="Heim C."/>
            <person name="Lasky J.R."/>
            <person name="Leites L."/>
            <person name="Islam-Faridi N."/>
            <person name="Romero-Severson J."/>
            <person name="DeLeo V.L."/>
            <person name="Lucas S.M."/>
            <person name="Lazic D."/>
            <person name="Gailing O."/>
            <person name="Carlson J."/>
            <person name="Staton M."/>
        </authorList>
    </citation>
    <scope>NUCLEOTIDE SEQUENCE [LARGE SCALE GENOMIC DNA]</scope>
    <source>
        <strain evidence="3">Pseudo-F2</strain>
    </source>
</reference>
<dbReference type="EMBL" id="JAXUIC010000003">
    <property type="protein sequence ID" value="KAK4597723.1"/>
    <property type="molecule type" value="Genomic_DNA"/>
</dbReference>
<evidence type="ECO:0000256" key="1">
    <source>
        <dbReference type="SAM" id="MobiDB-lite"/>
    </source>
</evidence>
<name>A0AAN7FPN5_QUERU</name>
<accession>A0AAN7FPN5</accession>
<feature type="chain" id="PRO_5043043975" evidence="2">
    <location>
        <begin position="26"/>
        <end position="111"/>
    </location>
</feature>
<gene>
    <name evidence="3" type="ORF">RGQ29_015300</name>
</gene>
<evidence type="ECO:0000313" key="4">
    <source>
        <dbReference type="Proteomes" id="UP001324115"/>
    </source>
</evidence>
<sequence>MEAYNRIYPMAFFVLLIFTCAYCCASSILVECNTSSSCNAIASLDECVIEDDLEVLVDPYLRSRMLQSSGRTGPTNDPKNHVFPCGRNRDPKQYNDCINGCVEPNDYNRRC</sequence>
<dbReference type="AlphaFoldDB" id="A0AAN7FPN5"/>
<proteinExistence type="predicted"/>
<evidence type="ECO:0000313" key="3">
    <source>
        <dbReference type="EMBL" id="KAK4597723.1"/>
    </source>
</evidence>
<organism evidence="3 4">
    <name type="scientific">Quercus rubra</name>
    <name type="common">Northern red oak</name>
    <name type="synonym">Quercus borealis</name>
    <dbReference type="NCBI Taxonomy" id="3512"/>
    <lineage>
        <taxon>Eukaryota</taxon>
        <taxon>Viridiplantae</taxon>
        <taxon>Streptophyta</taxon>
        <taxon>Embryophyta</taxon>
        <taxon>Tracheophyta</taxon>
        <taxon>Spermatophyta</taxon>
        <taxon>Magnoliopsida</taxon>
        <taxon>eudicotyledons</taxon>
        <taxon>Gunneridae</taxon>
        <taxon>Pentapetalae</taxon>
        <taxon>rosids</taxon>
        <taxon>fabids</taxon>
        <taxon>Fagales</taxon>
        <taxon>Fagaceae</taxon>
        <taxon>Quercus</taxon>
    </lineage>
</organism>
<comment type="caution">
    <text evidence="3">The sequence shown here is derived from an EMBL/GenBank/DDBJ whole genome shotgun (WGS) entry which is preliminary data.</text>
</comment>
<protein>
    <submittedName>
        <fullName evidence="3">Uncharacterized protein</fullName>
    </submittedName>
</protein>
<evidence type="ECO:0000256" key="2">
    <source>
        <dbReference type="SAM" id="SignalP"/>
    </source>
</evidence>
<feature type="region of interest" description="Disordered" evidence="1">
    <location>
        <begin position="67"/>
        <end position="87"/>
    </location>
</feature>
<feature type="signal peptide" evidence="2">
    <location>
        <begin position="1"/>
        <end position="25"/>
    </location>
</feature>
<keyword evidence="2" id="KW-0732">Signal</keyword>
<feature type="compositionally biased region" description="Polar residues" evidence="1">
    <location>
        <begin position="67"/>
        <end position="77"/>
    </location>
</feature>
<dbReference type="Proteomes" id="UP001324115">
    <property type="component" value="Unassembled WGS sequence"/>
</dbReference>
<keyword evidence="4" id="KW-1185">Reference proteome</keyword>